<reference evidence="2 3" key="1">
    <citation type="submission" date="2020-04" db="EMBL/GenBank/DDBJ databases">
        <title>Luteolibacter sp. G-1-1-1 isolated from soil.</title>
        <authorList>
            <person name="Dahal R.H."/>
        </authorList>
    </citation>
    <scope>NUCLEOTIDE SEQUENCE [LARGE SCALE GENOMIC DNA]</scope>
    <source>
        <strain evidence="2 3">G-1-1-1</strain>
    </source>
</reference>
<sequence>MLIGTHTLLPVCLGLAAENLSLAKGKGHVFPEWALPVIGLFGALPDLCSPHISLEDRMTSWSHTVWFMAGLIPVCAMVCSFFPNGYRWRVAVALWLASLLHLFADAIAGGIAWLRPWRLDVIGDYYIPAAQWLWWDIGFVFLTWLLVRLRPHSEALGMEGS</sequence>
<evidence type="ECO:0000256" key="1">
    <source>
        <dbReference type="SAM" id="Phobius"/>
    </source>
</evidence>
<evidence type="ECO:0000313" key="2">
    <source>
        <dbReference type="EMBL" id="QJE95799.1"/>
    </source>
</evidence>
<feature type="transmembrane region" description="Helical" evidence="1">
    <location>
        <begin position="126"/>
        <end position="147"/>
    </location>
</feature>
<dbReference type="AlphaFoldDB" id="A0A858RH84"/>
<keyword evidence="1" id="KW-0472">Membrane</keyword>
<dbReference type="EMBL" id="CP051774">
    <property type="protein sequence ID" value="QJE95799.1"/>
    <property type="molecule type" value="Genomic_DNA"/>
</dbReference>
<feature type="transmembrane region" description="Helical" evidence="1">
    <location>
        <begin position="65"/>
        <end position="86"/>
    </location>
</feature>
<dbReference type="RefSeq" id="WP_169454112.1">
    <property type="nucleotide sequence ID" value="NZ_CP051774.1"/>
</dbReference>
<feature type="transmembrane region" description="Helical" evidence="1">
    <location>
        <begin position="92"/>
        <end position="114"/>
    </location>
</feature>
<gene>
    <name evidence="2" type="ORF">HHL09_08365</name>
</gene>
<dbReference type="GO" id="GO:0016787">
    <property type="term" value="F:hydrolase activity"/>
    <property type="evidence" value="ECO:0007669"/>
    <property type="project" value="UniProtKB-KW"/>
</dbReference>
<organism evidence="2 3">
    <name type="scientific">Luteolibacter luteus</name>
    <dbReference type="NCBI Taxonomy" id="2728835"/>
    <lineage>
        <taxon>Bacteria</taxon>
        <taxon>Pseudomonadati</taxon>
        <taxon>Verrucomicrobiota</taxon>
        <taxon>Verrucomicrobiia</taxon>
        <taxon>Verrucomicrobiales</taxon>
        <taxon>Verrucomicrobiaceae</taxon>
        <taxon>Luteolibacter</taxon>
    </lineage>
</organism>
<dbReference type="Pfam" id="PF04307">
    <property type="entry name" value="YdjM"/>
    <property type="match status" value="1"/>
</dbReference>
<keyword evidence="3" id="KW-1185">Reference proteome</keyword>
<keyword evidence="1" id="KW-1133">Transmembrane helix</keyword>
<name>A0A858RH84_9BACT</name>
<dbReference type="Proteomes" id="UP000501812">
    <property type="component" value="Chromosome"/>
</dbReference>
<dbReference type="KEGG" id="luo:HHL09_08365"/>
<protein>
    <submittedName>
        <fullName evidence="2">Metal-dependent hydrolase</fullName>
    </submittedName>
</protein>
<keyword evidence="2" id="KW-0378">Hydrolase</keyword>
<dbReference type="InterPro" id="IPR007404">
    <property type="entry name" value="YdjM-like"/>
</dbReference>
<evidence type="ECO:0000313" key="3">
    <source>
        <dbReference type="Proteomes" id="UP000501812"/>
    </source>
</evidence>
<accession>A0A858RH84</accession>
<keyword evidence="1" id="KW-0812">Transmembrane</keyword>
<proteinExistence type="predicted"/>